<dbReference type="PROSITE" id="PS00455">
    <property type="entry name" value="AMP_BINDING"/>
    <property type="match status" value="1"/>
</dbReference>
<evidence type="ECO:0000313" key="5">
    <source>
        <dbReference type="EMBL" id="TGA97646.1"/>
    </source>
</evidence>
<evidence type="ECO:0000256" key="1">
    <source>
        <dbReference type="ARBA" id="ARBA00006432"/>
    </source>
</evidence>
<evidence type="ECO:0000313" key="6">
    <source>
        <dbReference type="Proteomes" id="UP000298347"/>
    </source>
</evidence>
<dbReference type="InterPro" id="IPR045851">
    <property type="entry name" value="AMP-bd_C_sf"/>
</dbReference>
<evidence type="ECO:0000259" key="4">
    <source>
        <dbReference type="Pfam" id="PF13193"/>
    </source>
</evidence>
<dbReference type="InterPro" id="IPR000873">
    <property type="entry name" value="AMP-dep_synth/lig_dom"/>
</dbReference>
<name>A0A4Z0GL10_9BACL</name>
<dbReference type="PANTHER" id="PTHR43201">
    <property type="entry name" value="ACYL-COA SYNTHETASE"/>
    <property type="match status" value="1"/>
</dbReference>
<reference evidence="5 6" key="1">
    <citation type="journal article" date="2015" name="Int. J. Syst. Evol. Microbiol.">
        <title>Sporolactobacillus shoreae sp. nov. and Sporolactobacillus spathodeae sp. nov., two spore-forming lactic acid bacteria isolated from tree barks in Thailand.</title>
        <authorList>
            <person name="Thamacharoensuk T."/>
            <person name="Kitahara M."/>
            <person name="Ohkuma M."/>
            <person name="Thongchul N."/>
            <person name="Tanasupawat S."/>
        </authorList>
    </citation>
    <scope>NUCLEOTIDE SEQUENCE [LARGE SCALE GENOMIC DNA]</scope>
    <source>
        <strain evidence="5 6">BK92</strain>
    </source>
</reference>
<gene>
    <name evidence="5" type="ORF">E4665_11080</name>
</gene>
<dbReference type="Pfam" id="PF13193">
    <property type="entry name" value="AMP-binding_C"/>
    <property type="match status" value="1"/>
</dbReference>
<keyword evidence="6" id="KW-1185">Reference proteome</keyword>
<dbReference type="EMBL" id="SRJD01000012">
    <property type="protein sequence ID" value="TGA97646.1"/>
    <property type="molecule type" value="Genomic_DNA"/>
</dbReference>
<comment type="similarity">
    <text evidence="1">Belongs to the ATP-dependent AMP-binding enzyme family.</text>
</comment>
<evidence type="ECO:0000256" key="2">
    <source>
        <dbReference type="ARBA" id="ARBA00022598"/>
    </source>
</evidence>
<keyword evidence="2 5" id="KW-0436">Ligase</keyword>
<dbReference type="OrthoDB" id="9803968at2"/>
<dbReference type="AlphaFoldDB" id="A0A4Z0GL10"/>
<feature type="domain" description="AMP-dependent synthetase/ligase" evidence="3">
    <location>
        <begin position="13"/>
        <end position="376"/>
    </location>
</feature>
<dbReference type="InterPro" id="IPR025110">
    <property type="entry name" value="AMP-bd_C"/>
</dbReference>
<proteinExistence type="inferred from homology"/>
<dbReference type="SUPFAM" id="SSF56801">
    <property type="entry name" value="Acetyl-CoA synthetase-like"/>
    <property type="match status" value="1"/>
</dbReference>
<dbReference type="Pfam" id="PF00501">
    <property type="entry name" value="AMP-binding"/>
    <property type="match status" value="1"/>
</dbReference>
<comment type="caution">
    <text evidence="5">The sequence shown here is derived from an EMBL/GenBank/DDBJ whole genome shotgun (WGS) entry which is preliminary data.</text>
</comment>
<dbReference type="FunFam" id="3.30.300.30:FF:000008">
    <property type="entry name" value="2,3-dihydroxybenzoate-AMP ligase"/>
    <property type="match status" value="1"/>
</dbReference>
<dbReference type="Proteomes" id="UP000298347">
    <property type="component" value="Unassembled WGS sequence"/>
</dbReference>
<evidence type="ECO:0000259" key="3">
    <source>
        <dbReference type="Pfam" id="PF00501"/>
    </source>
</evidence>
<dbReference type="Gene3D" id="3.30.300.30">
    <property type="match status" value="1"/>
</dbReference>
<accession>A0A4Z0GL10</accession>
<sequence length="520" mass="58699">MYKGKKTLSSLLAHQAEAFPNKVLFYFHGESYTYGRVNEEAAHVAAALKKLGISKGDRVIIGMTNSPEELIAFAAVARAGAIYIPTHAKFQTREIAYYLKDSEARAVIGTQEFIHKVEECRGESDKLHLLIQVDGNAEGAIYSWASLTKEPDTWDAGSSPDDPLAIYYTSGTTGKPKGAILLNGRFLNNSLRLGSSLHYTEKEVTVNTLPYTHVFAPIVEWIPMMFYGSHFVLRDAFHPRSVLEEMNKYRATFIAGVPAMFMAMLEEIKRAPDKYDFTELRFAFVGAAPMPLQLQTELENIMGAPFIQGSGQTESGPLLTLEPLERTEGIHPGTCGTTKIYEDIKTRIIDQDGYDVPLGDIGELIVQSPDIMAGYWRRPEETRRTIVDGWLHTGDLAREDEDGYFYLVDRKKDMIITRGQNVYPVEIENIIYNLTEVKEVAVIGLPDSIREESVEAFIVLKEGRTLTEKQVKDCCRDKLTDYKRPRHVHFVDGFPKTVSGKIRKAQFKKQLLEKLNRKLR</sequence>
<protein>
    <submittedName>
        <fullName evidence="5">Long-chain fatty acid--CoA ligase</fullName>
    </submittedName>
</protein>
<dbReference type="GO" id="GO:0006631">
    <property type="term" value="P:fatty acid metabolic process"/>
    <property type="evidence" value="ECO:0007669"/>
    <property type="project" value="TreeGrafter"/>
</dbReference>
<dbReference type="Gene3D" id="3.40.50.12780">
    <property type="entry name" value="N-terminal domain of ligase-like"/>
    <property type="match status" value="1"/>
</dbReference>
<dbReference type="RefSeq" id="WP_135348856.1">
    <property type="nucleotide sequence ID" value="NZ_SRJD01000012.1"/>
</dbReference>
<feature type="domain" description="AMP-binding enzyme C-terminal" evidence="4">
    <location>
        <begin position="426"/>
        <end position="501"/>
    </location>
</feature>
<dbReference type="InterPro" id="IPR020845">
    <property type="entry name" value="AMP-binding_CS"/>
</dbReference>
<dbReference type="PANTHER" id="PTHR43201:SF5">
    <property type="entry name" value="MEDIUM-CHAIN ACYL-COA LIGASE ACSF2, MITOCHONDRIAL"/>
    <property type="match status" value="1"/>
</dbReference>
<dbReference type="GO" id="GO:0031956">
    <property type="term" value="F:medium-chain fatty acid-CoA ligase activity"/>
    <property type="evidence" value="ECO:0007669"/>
    <property type="project" value="TreeGrafter"/>
</dbReference>
<organism evidence="5 6">
    <name type="scientific">Sporolactobacillus shoreae</name>
    <dbReference type="NCBI Taxonomy" id="1465501"/>
    <lineage>
        <taxon>Bacteria</taxon>
        <taxon>Bacillati</taxon>
        <taxon>Bacillota</taxon>
        <taxon>Bacilli</taxon>
        <taxon>Bacillales</taxon>
        <taxon>Sporolactobacillaceae</taxon>
        <taxon>Sporolactobacillus</taxon>
    </lineage>
</organism>
<dbReference type="InterPro" id="IPR042099">
    <property type="entry name" value="ANL_N_sf"/>
</dbReference>